<dbReference type="InterPro" id="IPR036179">
    <property type="entry name" value="Ig-like_dom_sf"/>
</dbReference>
<feature type="domain" description="Ig-like" evidence="4">
    <location>
        <begin position="4"/>
        <end position="94"/>
    </location>
</feature>
<accession>A0A9Q1C374</accession>
<evidence type="ECO:0000256" key="3">
    <source>
        <dbReference type="SAM" id="Phobius"/>
    </source>
</evidence>
<evidence type="ECO:0000313" key="5">
    <source>
        <dbReference type="EMBL" id="KAJ8037781.1"/>
    </source>
</evidence>
<dbReference type="PROSITE" id="PS50835">
    <property type="entry name" value="IG_LIKE"/>
    <property type="match status" value="2"/>
</dbReference>
<evidence type="ECO:0000256" key="1">
    <source>
        <dbReference type="ARBA" id="ARBA00023319"/>
    </source>
</evidence>
<feature type="region of interest" description="Disordered" evidence="2">
    <location>
        <begin position="468"/>
        <end position="535"/>
    </location>
</feature>
<feature type="transmembrane region" description="Helical" evidence="3">
    <location>
        <begin position="329"/>
        <end position="350"/>
    </location>
</feature>
<dbReference type="PANTHER" id="PTHR10075:SF100">
    <property type="entry name" value="FASCICLIN-2"/>
    <property type="match status" value="1"/>
</dbReference>
<dbReference type="InterPro" id="IPR007110">
    <property type="entry name" value="Ig-like_dom"/>
</dbReference>
<dbReference type="GO" id="GO:0005886">
    <property type="term" value="C:plasma membrane"/>
    <property type="evidence" value="ECO:0007669"/>
    <property type="project" value="TreeGrafter"/>
</dbReference>
<keyword evidence="6" id="KW-1185">Reference proteome</keyword>
<dbReference type="GO" id="GO:0070593">
    <property type="term" value="P:dendrite self-avoidance"/>
    <property type="evidence" value="ECO:0007669"/>
    <property type="project" value="TreeGrafter"/>
</dbReference>
<organism evidence="5 6">
    <name type="scientific">Holothuria leucospilota</name>
    <name type="common">Black long sea cucumber</name>
    <name type="synonym">Mertensiothuria leucospilota</name>
    <dbReference type="NCBI Taxonomy" id="206669"/>
    <lineage>
        <taxon>Eukaryota</taxon>
        <taxon>Metazoa</taxon>
        <taxon>Echinodermata</taxon>
        <taxon>Eleutherozoa</taxon>
        <taxon>Echinozoa</taxon>
        <taxon>Holothuroidea</taxon>
        <taxon>Aspidochirotacea</taxon>
        <taxon>Aspidochirotida</taxon>
        <taxon>Holothuriidae</taxon>
        <taxon>Holothuria</taxon>
    </lineage>
</organism>
<reference evidence="5" key="1">
    <citation type="submission" date="2021-10" db="EMBL/GenBank/DDBJ databases">
        <title>Tropical sea cucumber genome reveals ecological adaptation and Cuvierian tubules defense mechanism.</title>
        <authorList>
            <person name="Chen T."/>
        </authorList>
    </citation>
    <scope>NUCLEOTIDE SEQUENCE</scope>
    <source>
        <strain evidence="5">Nanhai2018</strain>
        <tissue evidence="5">Muscle</tissue>
    </source>
</reference>
<keyword evidence="3" id="KW-1133">Transmembrane helix</keyword>
<dbReference type="Gene3D" id="2.60.40.10">
    <property type="entry name" value="Immunoglobulins"/>
    <property type="match status" value="2"/>
</dbReference>
<dbReference type="GO" id="GO:0007411">
    <property type="term" value="P:axon guidance"/>
    <property type="evidence" value="ECO:0007669"/>
    <property type="project" value="TreeGrafter"/>
</dbReference>
<keyword evidence="3" id="KW-0812">Transmembrane</keyword>
<dbReference type="GO" id="GO:0007156">
    <property type="term" value="P:homophilic cell adhesion via plasma membrane adhesion molecules"/>
    <property type="evidence" value="ECO:0007669"/>
    <property type="project" value="TreeGrafter"/>
</dbReference>
<sequence>MMRPPSSKFPECAVSWQGDNDRDLKLDCYAERSVPPPKLVWYRNGAEISDAVVFRDYQYYENVITLTNVSSIDGNYVCRFYYSDGDIVDQRSCRVHKPFLTMFPAKPSFILGGSTKFSVFVQAGPALRKSLSCRRRFTVDEEQLEENLDITLQGNDRGEVFIRHIEENWNGSEIICAAENMVGASSKAFTVIVENHDEMDKADVYILPQDPVIVEGEEVSFVCVRPHFLKDFPISWYFAGRQISKTNRNDRYILNNDGQTLTLTSTTLSDDVQIVSCQSHLDNGVTLEASSDLRISPRAECLNSRNESCLLEPQTLPDHFHFYWKEHTVLLLFFLILSILGVIFLVVIFVKCLACMWRKKYPHIEGFPNAKGRIDSTSSKKYLLTEEGMLFGPSAMQASIAADRPTSVLTMNRSLPEVPAMKMNSLHRKQELRPPTVQPHEVSYVDMHRNEEGPIPPPSYYSATLPTPEKIPPEHVTELNKFPPARKRVRHPSGRTPQDDQFSEQEGDDVFCDPYQELEDLYRERAESNAYTGKK</sequence>
<proteinExistence type="predicted"/>
<dbReference type="EMBL" id="JAIZAY010000008">
    <property type="protein sequence ID" value="KAJ8037781.1"/>
    <property type="molecule type" value="Genomic_DNA"/>
</dbReference>
<feature type="compositionally biased region" description="Acidic residues" evidence="2">
    <location>
        <begin position="501"/>
        <end position="519"/>
    </location>
</feature>
<dbReference type="OrthoDB" id="5985519at2759"/>
<feature type="compositionally biased region" description="Basic residues" evidence="2">
    <location>
        <begin position="484"/>
        <end position="493"/>
    </location>
</feature>
<dbReference type="AlphaFoldDB" id="A0A9Q1C374"/>
<evidence type="ECO:0000313" key="6">
    <source>
        <dbReference type="Proteomes" id="UP001152320"/>
    </source>
</evidence>
<feature type="domain" description="Ig-like" evidence="4">
    <location>
        <begin position="202"/>
        <end position="296"/>
    </location>
</feature>
<name>A0A9Q1C374_HOLLE</name>
<keyword evidence="1" id="KW-0393">Immunoglobulin domain</keyword>
<evidence type="ECO:0000259" key="4">
    <source>
        <dbReference type="PROSITE" id="PS50835"/>
    </source>
</evidence>
<protein>
    <recommendedName>
        <fullName evidence="4">Ig-like domain-containing protein</fullName>
    </recommendedName>
</protein>
<evidence type="ECO:0000256" key="2">
    <source>
        <dbReference type="SAM" id="MobiDB-lite"/>
    </source>
</evidence>
<dbReference type="InterPro" id="IPR013783">
    <property type="entry name" value="Ig-like_fold"/>
</dbReference>
<dbReference type="Proteomes" id="UP001152320">
    <property type="component" value="Chromosome 8"/>
</dbReference>
<dbReference type="SUPFAM" id="SSF48726">
    <property type="entry name" value="Immunoglobulin"/>
    <property type="match status" value="2"/>
</dbReference>
<gene>
    <name evidence="5" type="ORF">HOLleu_18680</name>
</gene>
<dbReference type="PANTHER" id="PTHR10075">
    <property type="entry name" value="BASIGIN RELATED"/>
    <property type="match status" value="1"/>
</dbReference>
<comment type="caution">
    <text evidence="5">The sequence shown here is derived from an EMBL/GenBank/DDBJ whole genome shotgun (WGS) entry which is preliminary data.</text>
</comment>
<dbReference type="GO" id="GO:0098632">
    <property type="term" value="F:cell-cell adhesion mediator activity"/>
    <property type="evidence" value="ECO:0007669"/>
    <property type="project" value="TreeGrafter"/>
</dbReference>
<keyword evidence="3" id="KW-0472">Membrane</keyword>
<dbReference type="CDD" id="cd00096">
    <property type="entry name" value="Ig"/>
    <property type="match status" value="1"/>
</dbReference>
<dbReference type="GO" id="GO:0030424">
    <property type="term" value="C:axon"/>
    <property type="evidence" value="ECO:0007669"/>
    <property type="project" value="TreeGrafter"/>
</dbReference>